<dbReference type="ChiTaRS" id="ARPC1B">
    <property type="organism name" value="human"/>
</dbReference>
<gene>
    <name evidence="1" type="primary">ARPC1B</name>
</gene>
<evidence type="ECO:0000313" key="1">
    <source>
        <dbReference type="EMBL" id="CCQ43333.1"/>
    </source>
</evidence>
<proteinExistence type="predicted"/>
<dbReference type="EMBL" id="HF583836">
    <property type="protein sequence ID" value="CCQ43333.1"/>
    <property type="molecule type" value="Genomic_DNA"/>
</dbReference>
<accession>L8EAG6</accession>
<organism evidence="1">
    <name type="scientific">Homo sapiens</name>
    <name type="common">Human</name>
    <dbReference type="NCBI Taxonomy" id="9606"/>
    <lineage>
        <taxon>Eukaryota</taxon>
        <taxon>Metazoa</taxon>
        <taxon>Chordata</taxon>
        <taxon>Craniata</taxon>
        <taxon>Vertebrata</taxon>
        <taxon>Euteleostomi</taxon>
        <taxon>Mammalia</taxon>
        <taxon>Eutheria</taxon>
        <taxon>Euarchontoglires</taxon>
        <taxon>Primates</taxon>
        <taxon>Haplorrhini</taxon>
        <taxon>Catarrhini</taxon>
        <taxon>Hominidae</taxon>
        <taxon>Homo</taxon>
    </lineage>
</organism>
<name>L8EAG6_HUMAN</name>
<protein>
    <submittedName>
        <fullName evidence="1">Alternative protein ARPC1B</fullName>
    </submittedName>
</protein>
<dbReference type="OrthoDB" id="406844at2759"/>
<reference evidence="1" key="1">
    <citation type="journal article" date="2013" name="PLoS ONE">
        <title>Direct detection of alternative open reading frames translation products in human significantly expands the proteome.</title>
        <authorList>
            <person name="Vanderperre B."/>
            <person name="Lucier J.-F."/>
            <person name="Motard J."/>
            <person name="Tremblay G."/>
            <person name="Vanderperre S."/>
            <person name="Wisztorski M."/>
            <person name="Salzet M."/>
            <person name="Boisvert F.-M."/>
            <person name="Roucou X."/>
        </authorList>
    </citation>
    <scope>NUCLEOTIDE SEQUENCE</scope>
</reference>
<dbReference type="AlphaFoldDB" id="L8EAG6"/>
<sequence>MVALLNVSGVPIRVPIGAAPSKREGTDGELFLPIQGIRAFFLNAFIY</sequence>